<dbReference type="SMART" id="SM00857">
    <property type="entry name" value="Resolvase"/>
    <property type="match status" value="1"/>
</dbReference>
<evidence type="ECO:0000313" key="3">
    <source>
        <dbReference type="Proteomes" id="UP001225072"/>
    </source>
</evidence>
<dbReference type="PANTHER" id="PTHR30461:SF19">
    <property type="entry name" value="SITE-SPECIFIC RECOMBINASE RESOLVASE FAMILY"/>
    <property type="match status" value="1"/>
</dbReference>
<dbReference type="PROSITE" id="PS51736">
    <property type="entry name" value="RECOMBINASES_3"/>
    <property type="match status" value="1"/>
</dbReference>
<sequence>MTYGYIRISTDHQNVENQRFEINQFCQSNSLLVDIWIDETVSGTKKVEERELGKILKKMETGDILICSELSRLGRNLLMIMGVLNECMNRDIQVWTIKDNYRLGSDINSKVLAFAFGLSAEIERNLISQRTKEALARKRAEGVILGRPVGSKSSKTKLTGQEKKIQELLDRKVSYSAIGRILGVHRLTVSSFVKRQSEIG</sequence>
<dbReference type="NCBIfam" id="NF009949">
    <property type="entry name" value="PRK13413.1"/>
    <property type="match status" value="1"/>
</dbReference>
<dbReference type="InterPro" id="IPR050639">
    <property type="entry name" value="SSR_resolvase"/>
</dbReference>
<feature type="domain" description="Resolvase/invertase-type recombinase catalytic" evidence="1">
    <location>
        <begin position="1"/>
        <end position="142"/>
    </location>
</feature>
<gene>
    <name evidence="2" type="ORF">QE404_000976</name>
</gene>
<dbReference type="EMBL" id="JAUTAL010000001">
    <property type="protein sequence ID" value="MDQ1095829.1"/>
    <property type="molecule type" value="Genomic_DNA"/>
</dbReference>
<dbReference type="Gene3D" id="3.40.50.1390">
    <property type="entry name" value="Resolvase, N-terminal catalytic domain"/>
    <property type="match status" value="1"/>
</dbReference>
<evidence type="ECO:0000259" key="1">
    <source>
        <dbReference type="PROSITE" id="PS51736"/>
    </source>
</evidence>
<evidence type="ECO:0000313" key="2">
    <source>
        <dbReference type="EMBL" id="MDQ1095829.1"/>
    </source>
</evidence>
<organism evidence="2 3">
    <name type="scientific">Chryseobacterium camelliae</name>
    <dbReference type="NCBI Taxonomy" id="1265445"/>
    <lineage>
        <taxon>Bacteria</taxon>
        <taxon>Pseudomonadati</taxon>
        <taxon>Bacteroidota</taxon>
        <taxon>Flavobacteriia</taxon>
        <taxon>Flavobacteriales</taxon>
        <taxon>Weeksellaceae</taxon>
        <taxon>Chryseobacterium group</taxon>
        <taxon>Chryseobacterium</taxon>
    </lineage>
</organism>
<dbReference type="InterPro" id="IPR006119">
    <property type="entry name" value="Resolv_N"/>
</dbReference>
<dbReference type="RefSeq" id="WP_307447195.1">
    <property type="nucleotide sequence ID" value="NZ_JAUTAL010000001.1"/>
</dbReference>
<protein>
    <submittedName>
        <fullName evidence="2">DNA invertase Pin-like site-specific DNA recombinase</fullName>
    </submittedName>
</protein>
<comment type="caution">
    <text evidence="2">The sequence shown here is derived from an EMBL/GenBank/DDBJ whole genome shotgun (WGS) entry which is preliminary data.</text>
</comment>
<dbReference type="CDD" id="cd03768">
    <property type="entry name" value="SR_ResInv"/>
    <property type="match status" value="1"/>
</dbReference>
<keyword evidence="3" id="KW-1185">Reference proteome</keyword>
<dbReference type="SUPFAM" id="SSF53041">
    <property type="entry name" value="Resolvase-like"/>
    <property type="match status" value="1"/>
</dbReference>
<dbReference type="InterPro" id="IPR036162">
    <property type="entry name" value="Resolvase-like_N_sf"/>
</dbReference>
<dbReference type="Proteomes" id="UP001225072">
    <property type="component" value="Unassembled WGS sequence"/>
</dbReference>
<dbReference type="PANTHER" id="PTHR30461">
    <property type="entry name" value="DNA-INVERTASE FROM LAMBDOID PROPHAGE"/>
    <property type="match status" value="1"/>
</dbReference>
<proteinExistence type="predicted"/>
<name>A0ABU0TFJ6_9FLAO</name>
<reference evidence="2 3" key="1">
    <citation type="submission" date="2023-07" db="EMBL/GenBank/DDBJ databases">
        <title>Functional and genomic diversity of the sorghum phyllosphere microbiome.</title>
        <authorList>
            <person name="Shade A."/>
        </authorList>
    </citation>
    <scope>NUCLEOTIDE SEQUENCE [LARGE SCALE GENOMIC DNA]</scope>
    <source>
        <strain evidence="2 3">SORGH_AS_1064</strain>
    </source>
</reference>
<accession>A0ABU0TFJ6</accession>
<dbReference type="Pfam" id="PF00239">
    <property type="entry name" value="Resolvase"/>
    <property type="match status" value="1"/>
</dbReference>